<keyword evidence="13" id="KW-1185">Reference proteome</keyword>
<evidence type="ECO:0000256" key="7">
    <source>
        <dbReference type="ARBA" id="ARBA00022984"/>
    </source>
</evidence>
<name>A0A369AUF4_9FIRM</name>
<comment type="similarity">
    <text evidence="2">Belongs to the YkuD family.</text>
</comment>
<dbReference type="Gene3D" id="1.10.101.10">
    <property type="entry name" value="PGBD-like superfamily/PGBD"/>
    <property type="match status" value="1"/>
</dbReference>
<keyword evidence="10" id="KW-1133">Transmembrane helix</keyword>
<evidence type="ECO:0000313" key="13">
    <source>
        <dbReference type="Proteomes" id="UP000253034"/>
    </source>
</evidence>
<feature type="active site" description="Nucleophile" evidence="9">
    <location>
        <position position="153"/>
    </location>
</feature>
<evidence type="ECO:0000256" key="1">
    <source>
        <dbReference type="ARBA" id="ARBA00004752"/>
    </source>
</evidence>
<gene>
    <name evidence="12" type="ORF">DFR58_12014</name>
</gene>
<dbReference type="CDD" id="cd16913">
    <property type="entry name" value="YkuD_like"/>
    <property type="match status" value="1"/>
</dbReference>
<dbReference type="PROSITE" id="PS52029">
    <property type="entry name" value="LD_TPASE"/>
    <property type="match status" value="1"/>
</dbReference>
<feature type="domain" description="L,D-TPase catalytic" evidence="11">
    <location>
        <begin position="68"/>
        <end position="177"/>
    </location>
</feature>
<keyword evidence="6 9" id="KW-0133">Cell shape</keyword>
<comment type="pathway">
    <text evidence="1 9">Cell wall biogenesis; peptidoglycan biosynthesis.</text>
</comment>
<evidence type="ECO:0000256" key="6">
    <source>
        <dbReference type="ARBA" id="ARBA00022960"/>
    </source>
</evidence>
<dbReference type="Pfam" id="PF01471">
    <property type="entry name" value="PG_binding_1"/>
    <property type="match status" value="1"/>
</dbReference>
<dbReference type="GO" id="GO:0018104">
    <property type="term" value="P:peptidoglycan-protein cross-linking"/>
    <property type="evidence" value="ECO:0007669"/>
    <property type="project" value="TreeGrafter"/>
</dbReference>
<dbReference type="InterPro" id="IPR005490">
    <property type="entry name" value="LD_TPept_cat_dom"/>
</dbReference>
<evidence type="ECO:0000256" key="10">
    <source>
        <dbReference type="SAM" id="Phobius"/>
    </source>
</evidence>
<keyword evidence="10" id="KW-0472">Membrane</keyword>
<dbReference type="GO" id="GO:0016757">
    <property type="term" value="F:glycosyltransferase activity"/>
    <property type="evidence" value="ECO:0007669"/>
    <property type="project" value="UniProtKB-KW"/>
</dbReference>
<dbReference type="GO" id="GO:0005576">
    <property type="term" value="C:extracellular region"/>
    <property type="evidence" value="ECO:0007669"/>
    <property type="project" value="TreeGrafter"/>
</dbReference>
<evidence type="ECO:0000256" key="5">
    <source>
        <dbReference type="ARBA" id="ARBA00022801"/>
    </source>
</evidence>
<keyword evidence="5" id="KW-0378">Hydrolase</keyword>
<keyword evidence="7 9" id="KW-0573">Peptidoglycan synthesis</keyword>
<evidence type="ECO:0000256" key="2">
    <source>
        <dbReference type="ARBA" id="ARBA00005992"/>
    </source>
</evidence>
<feature type="transmembrane region" description="Helical" evidence="10">
    <location>
        <begin position="6"/>
        <end position="23"/>
    </location>
</feature>
<evidence type="ECO:0000256" key="4">
    <source>
        <dbReference type="ARBA" id="ARBA00022679"/>
    </source>
</evidence>
<dbReference type="GO" id="GO:0071972">
    <property type="term" value="F:peptidoglycan L,D-transpeptidase activity"/>
    <property type="evidence" value="ECO:0007669"/>
    <property type="project" value="TreeGrafter"/>
</dbReference>
<dbReference type="Gene3D" id="2.40.440.10">
    <property type="entry name" value="L,D-transpeptidase catalytic domain-like"/>
    <property type="match status" value="1"/>
</dbReference>
<dbReference type="EMBL" id="QPJT01000020">
    <property type="protein sequence ID" value="RCX12715.1"/>
    <property type="molecule type" value="Genomic_DNA"/>
</dbReference>
<keyword evidence="8 9" id="KW-0961">Cell wall biogenesis/degradation</keyword>
<comment type="caution">
    <text evidence="12">The sequence shown here is derived from an EMBL/GenBank/DDBJ whole genome shotgun (WGS) entry which is preliminary data.</text>
</comment>
<dbReference type="PANTHER" id="PTHR30582">
    <property type="entry name" value="L,D-TRANSPEPTIDASE"/>
    <property type="match status" value="1"/>
</dbReference>
<keyword evidence="4" id="KW-0808">Transferase</keyword>
<feature type="active site" description="Proton donor/acceptor" evidence="9">
    <location>
        <position position="136"/>
    </location>
</feature>
<evidence type="ECO:0000259" key="11">
    <source>
        <dbReference type="PROSITE" id="PS52029"/>
    </source>
</evidence>
<evidence type="ECO:0000256" key="9">
    <source>
        <dbReference type="PROSITE-ProRule" id="PRU01373"/>
    </source>
</evidence>
<dbReference type="InterPro" id="IPR002477">
    <property type="entry name" value="Peptidoglycan-bd-like"/>
</dbReference>
<dbReference type="Pfam" id="PF03734">
    <property type="entry name" value="YkuD"/>
    <property type="match status" value="1"/>
</dbReference>
<dbReference type="SUPFAM" id="SSF47090">
    <property type="entry name" value="PGBD-like"/>
    <property type="match status" value="1"/>
</dbReference>
<organism evidence="12 13">
    <name type="scientific">Anaerobacterium chartisolvens</name>
    <dbReference type="NCBI Taxonomy" id="1297424"/>
    <lineage>
        <taxon>Bacteria</taxon>
        <taxon>Bacillati</taxon>
        <taxon>Bacillota</taxon>
        <taxon>Clostridia</taxon>
        <taxon>Eubacteriales</taxon>
        <taxon>Oscillospiraceae</taxon>
        <taxon>Anaerobacterium</taxon>
    </lineage>
</organism>
<sequence length="253" mass="28550">MLPKRFIYVLCGGLFCLVIFYLYDNILILDDFHTSYHHASQSYEQSSLEQPSVPLSEDSSFSISAKGYYIYVNLDIFTMYVYKDGEILKTYPVSGGGPSTPSPLGTWKIISKDTWGEGFGGAWLGFNVPWGKYGIHGTIYPWFIGKSNSSKGCIRMNNKDVAELYKLVPHGTAVTIIHKNKPFRILRNGDVGSDVLEVQKHLKELGYYTGYPDGIFGQGMTQAVKAFQRDYKLWESGTVTNETYWQITHAQKG</sequence>
<dbReference type="Proteomes" id="UP000253034">
    <property type="component" value="Unassembled WGS sequence"/>
</dbReference>
<evidence type="ECO:0000256" key="3">
    <source>
        <dbReference type="ARBA" id="ARBA00022676"/>
    </source>
</evidence>
<dbReference type="PANTHER" id="PTHR30582:SF24">
    <property type="entry name" value="L,D-TRANSPEPTIDASE ERFK_SRFK-RELATED"/>
    <property type="match status" value="1"/>
</dbReference>
<dbReference type="InterPro" id="IPR036365">
    <property type="entry name" value="PGBD-like_sf"/>
</dbReference>
<dbReference type="SUPFAM" id="SSF141523">
    <property type="entry name" value="L,D-transpeptidase catalytic domain-like"/>
    <property type="match status" value="1"/>
</dbReference>
<dbReference type="InterPro" id="IPR050979">
    <property type="entry name" value="LD-transpeptidase"/>
</dbReference>
<proteinExistence type="inferred from homology"/>
<reference evidence="12 13" key="1">
    <citation type="submission" date="2018-07" db="EMBL/GenBank/DDBJ databases">
        <title>Genomic Encyclopedia of Type Strains, Phase IV (KMG-IV): sequencing the most valuable type-strain genomes for metagenomic binning, comparative biology and taxonomic classification.</title>
        <authorList>
            <person name="Goeker M."/>
        </authorList>
    </citation>
    <scope>NUCLEOTIDE SEQUENCE [LARGE SCALE GENOMIC DNA]</scope>
    <source>
        <strain evidence="12 13">DSM 27016</strain>
    </source>
</reference>
<dbReference type="GO" id="GO:0071555">
    <property type="term" value="P:cell wall organization"/>
    <property type="evidence" value="ECO:0007669"/>
    <property type="project" value="UniProtKB-UniRule"/>
</dbReference>
<dbReference type="InterPro" id="IPR036366">
    <property type="entry name" value="PGBDSf"/>
</dbReference>
<dbReference type="AlphaFoldDB" id="A0A369AUF4"/>
<keyword evidence="10" id="KW-0812">Transmembrane</keyword>
<evidence type="ECO:0000313" key="12">
    <source>
        <dbReference type="EMBL" id="RCX12715.1"/>
    </source>
</evidence>
<dbReference type="GO" id="GO:0008360">
    <property type="term" value="P:regulation of cell shape"/>
    <property type="evidence" value="ECO:0007669"/>
    <property type="project" value="UniProtKB-UniRule"/>
</dbReference>
<dbReference type="UniPathway" id="UPA00219"/>
<dbReference type="InterPro" id="IPR038063">
    <property type="entry name" value="Transpep_catalytic_dom"/>
</dbReference>
<keyword evidence="3" id="KW-0328">Glycosyltransferase</keyword>
<evidence type="ECO:0000256" key="8">
    <source>
        <dbReference type="ARBA" id="ARBA00023316"/>
    </source>
</evidence>
<accession>A0A369AUF4</accession>
<protein>
    <submittedName>
        <fullName evidence="12">Putative peptidoglycan binding protein</fullName>
    </submittedName>
</protein>